<proteinExistence type="predicted"/>
<evidence type="ECO:0000313" key="1">
    <source>
        <dbReference type="EMBL" id="SVA46482.1"/>
    </source>
</evidence>
<gene>
    <name evidence="1" type="ORF">METZ01_LOCUS99336</name>
</gene>
<protein>
    <submittedName>
        <fullName evidence="1">Uncharacterized protein</fullName>
    </submittedName>
</protein>
<dbReference type="AlphaFoldDB" id="A0A381W1Y4"/>
<sequence length="118" mass="12613">MPRALRVLDFLEGLGALLVIGEVFPGSPGEAGGREFERLEIQLLYVDPPLGASTEVQCPDDQISVVVLLARWPELFAIQGSDPCLIDRFATTVCALCDTVLRSGSVARLCDLAGAQIV</sequence>
<dbReference type="EMBL" id="UINC01010452">
    <property type="protein sequence ID" value="SVA46482.1"/>
    <property type="molecule type" value="Genomic_DNA"/>
</dbReference>
<reference evidence="1" key="1">
    <citation type="submission" date="2018-05" db="EMBL/GenBank/DDBJ databases">
        <authorList>
            <person name="Lanie J.A."/>
            <person name="Ng W.-L."/>
            <person name="Kazmierczak K.M."/>
            <person name="Andrzejewski T.M."/>
            <person name="Davidsen T.M."/>
            <person name="Wayne K.J."/>
            <person name="Tettelin H."/>
            <person name="Glass J.I."/>
            <person name="Rusch D."/>
            <person name="Podicherti R."/>
            <person name="Tsui H.-C.T."/>
            <person name="Winkler M.E."/>
        </authorList>
    </citation>
    <scope>NUCLEOTIDE SEQUENCE</scope>
</reference>
<organism evidence="1">
    <name type="scientific">marine metagenome</name>
    <dbReference type="NCBI Taxonomy" id="408172"/>
    <lineage>
        <taxon>unclassified sequences</taxon>
        <taxon>metagenomes</taxon>
        <taxon>ecological metagenomes</taxon>
    </lineage>
</organism>
<accession>A0A381W1Y4</accession>
<name>A0A381W1Y4_9ZZZZ</name>